<dbReference type="Proteomes" id="UP000269221">
    <property type="component" value="Unassembled WGS sequence"/>
</dbReference>
<dbReference type="InterPro" id="IPR014853">
    <property type="entry name" value="VWF/SSPO/ZAN-like_Cys-rich_dom"/>
</dbReference>
<dbReference type="Pfam" id="PF01826">
    <property type="entry name" value="TIL"/>
    <property type="match status" value="1"/>
</dbReference>
<dbReference type="Pfam" id="PF00094">
    <property type="entry name" value="VWD"/>
    <property type="match status" value="3"/>
</dbReference>
<comment type="caution">
    <text evidence="5">The sequence shown here is derived from an EMBL/GenBank/DDBJ whole genome shotgun (WGS) entry which is preliminary data.</text>
</comment>
<feature type="domain" description="VWFD" evidence="4">
    <location>
        <begin position="527"/>
        <end position="698"/>
    </location>
</feature>
<dbReference type="InterPro" id="IPR050780">
    <property type="entry name" value="Mucin_vWF_Thrombospondin_sf"/>
</dbReference>
<dbReference type="OrthoDB" id="6236007at2759"/>
<accession>A0A3M0K8J7</accession>
<dbReference type="STRING" id="333673.A0A3M0K8J7"/>
<dbReference type="PANTHER" id="PTHR11339">
    <property type="entry name" value="EXTRACELLULAR MATRIX GLYCOPROTEIN RELATED"/>
    <property type="match status" value="1"/>
</dbReference>
<evidence type="ECO:0000313" key="5">
    <source>
        <dbReference type="EMBL" id="RMC09516.1"/>
    </source>
</evidence>
<dbReference type="FunFam" id="2.10.25.10:FF:000055">
    <property type="entry name" value="alpha-tectorin isoform X1"/>
    <property type="match status" value="1"/>
</dbReference>
<keyword evidence="6" id="KW-1185">Reference proteome</keyword>
<dbReference type="AlphaFoldDB" id="A0A3M0K8J7"/>
<dbReference type="CDD" id="cd19941">
    <property type="entry name" value="TIL"/>
    <property type="match status" value="1"/>
</dbReference>
<evidence type="ECO:0000259" key="4">
    <source>
        <dbReference type="PROSITE" id="PS51233"/>
    </source>
</evidence>
<dbReference type="InterPro" id="IPR036084">
    <property type="entry name" value="Ser_inhib-like_sf"/>
</dbReference>
<keyword evidence="1" id="KW-1015">Disulfide bond</keyword>
<dbReference type="PANTHER" id="PTHR11339:SF244">
    <property type="entry name" value="IGGFC-BINDING PROTEIN"/>
    <property type="match status" value="1"/>
</dbReference>
<dbReference type="EMBL" id="QRBI01000114">
    <property type="protein sequence ID" value="RMC09516.1"/>
    <property type="molecule type" value="Genomic_DNA"/>
</dbReference>
<reference evidence="5 6" key="1">
    <citation type="submission" date="2018-07" db="EMBL/GenBank/DDBJ databases">
        <title>A high quality draft genome assembly of the barn swallow (H. rustica rustica).</title>
        <authorList>
            <person name="Formenti G."/>
            <person name="Chiara M."/>
            <person name="Poveda L."/>
            <person name="Francoijs K.-J."/>
            <person name="Bonisoli-Alquati A."/>
            <person name="Canova L."/>
            <person name="Gianfranceschi L."/>
            <person name="Horner D.S."/>
            <person name="Saino N."/>
        </authorList>
    </citation>
    <scope>NUCLEOTIDE SEQUENCE [LARGE SCALE GENOMIC DNA]</scope>
    <source>
        <strain evidence="5">Chelidonia</strain>
        <tissue evidence="5">Blood</tissue>
    </source>
</reference>
<evidence type="ECO:0000256" key="1">
    <source>
        <dbReference type="ARBA" id="ARBA00023157"/>
    </source>
</evidence>
<protein>
    <recommendedName>
        <fullName evidence="4">VWFD domain-containing protein</fullName>
    </recommendedName>
</protein>
<sequence length="710" mass="75445">MASFTTLCPLPPYILLADYIINVNGVLLDLPFTHNQQLQVSLRGVHGFITTDAGVTVTFDWYSYARVIIPNTYAGAVCGLCGNANGDPRDDFVTRDGGSADNETHLGDSWKVGEVPGCSAGCSEGCQVCSDAQKRAYRGDKHCGLLGKKRGPFAACHDIIDPTPYLDDCLFDACLYEGHQDTVCQAIAAYVAACQSQGAAVRPWRTPAFCSMGRLGGLGRVRGFWRAERDTELERGEPEEELEPVTVAMEQEDMQVQRVTVTAHGVTVVMDRGQQWEVTVDGERHLLPLWLRGDAVGVAQVGSHRLLQVQGGPKILYDGNAYVVLTLPPPSRRPRGLCGNFNGDPNDDDPAGEALGSSPPNCTRLAPTPSCSPAQARRCAVLADPEGPFAGCHGAVPPRTYLLTCERQVCGAGGDPCPGFQGYAAACQAAGGALREWREAAGCPLTCPPRSHYQLCARTCEHTCAGVSAPPPCSERCFEGCQCAQGLLFDGARCVPPGTCGCLHQGATSSHTCGLRDGTRTCIAHPGRCALSPATRFVTFDGVTGATLAPGIYVVASVCDPRDPAWFRLLGDIRDIGDQPAVVALHLFTPHSLITVRRNRKVWLNGVPTPLPLELPGPLTIMETQATLRISRTPGFLVELGARGVTVEVPREARATLCGLCGDYDGATSNDLRGPDGTATSDARALAEAWRAPDFTQNNFGGSSTGSGHA</sequence>
<evidence type="ECO:0000313" key="6">
    <source>
        <dbReference type="Proteomes" id="UP000269221"/>
    </source>
</evidence>
<keyword evidence="2" id="KW-0325">Glycoprotein</keyword>
<name>A0A3M0K8J7_HIRRU</name>
<organism evidence="5 6">
    <name type="scientific">Hirundo rustica rustica</name>
    <dbReference type="NCBI Taxonomy" id="333673"/>
    <lineage>
        <taxon>Eukaryota</taxon>
        <taxon>Metazoa</taxon>
        <taxon>Chordata</taxon>
        <taxon>Craniata</taxon>
        <taxon>Vertebrata</taxon>
        <taxon>Euteleostomi</taxon>
        <taxon>Archelosauria</taxon>
        <taxon>Archosauria</taxon>
        <taxon>Dinosauria</taxon>
        <taxon>Saurischia</taxon>
        <taxon>Theropoda</taxon>
        <taxon>Coelurosauria</taxon>
        <taxon>Aves</taxon>
        <taxon>Neognathae</taxon>
        <taxon>Neoaves</taxon>
        <taxon>Telluraves</taxon>
        <taxon>Australaves</taxon>
        <taxon>Passeriformes</taxon>
        <taxon>Sylvioidea</taxon>
        <taxon>Hirundinidae</taxon>
        <taxon>Hirundo</taxon>
    </lineage>
</organism>
<dbReference type="SUPFAM" id="SSF57567">
    <property type="entry name" value="Serine protease inhibitors"/>
    <property type="match status" value="1"/>
</dbReference>
<dbReference type="SMART" id="SM00832">
    <property type="entry name" value="C8"/>
    <property type="match status" value="2"/>
</dbReference>
<proteinExistence type="predicted"/>
<gene>
    <name evidence="5" type="ORF">DUI87_13668</name>
</gene>
<evidence type="ECO:0000256" key="3">
    <source>
        <dbReference type="SAM" id="MobiDB-lite"/>
    </source>
</evidence>
<dbReference type="Pfam" id="PF08742">
    <property type="entry name" value="C8"/>
    <property type="match status" value="2"/>
</dbReference>
<dbReference type="SMART" id="SM00216">
    <property type="entry name" value="VWD"/>
    <property type="match status" value="1"/>
</dbReference>
<dbReference type="Gene3D" id="2.10.25.10">
    <property type="entry name" value="Laminin"/>
    <property type="match status" value="1"/>
</dbReference>
<dbReference type="PROSITE" id="PS51233">
    <property type="entry name" value="VWFD"/>
    <property type="match status" value="2"/>
</dbReference>
<feature type="region of interest" description="Disordered" evidence="3">
    <location>
        <begin position="337"/>
        <end position="359"/>
    </location>
</feature>
<evidence type="ECO:0000256" key="2">
    <source>
        <dbReference type="ARBA" id="ARBA00023180"/>
    </source>
</evidence>
<dbReference type="InterPro" id="IPR002919">
    <property type="entry name" value="TIL_dom"/>
</dbReference>
<feature type="domain" description="VWFD" evidence="4">
    <location>
        <begin position="1"/>
        <end position="119"/>
    </location>
</feature>
<dbReference type="InterPro" id="IPR001846">
    <property type="entry name" value="VWF_type-D"/>
</dbReference>